<dbReference type="Proteomes" id="UP000063964">
    <property type="component" value="Chromosome"/>
</dbReference>
<sequence>MHWRTAFSRIPDMLCLENGHLLPTLPLDNLPELRRFLDHVHIKFCLLKPFDELDAYPVVDVRDLLPSFEPNLIEFAELPAFSMVAFQRQLDYFNEIFQFDLLHDCLPSGAPKSGTDAQDIRGRKKNMDCLLRHLPRELRETFRSEMPGHFVDMTSYSGMIGYLGRMDRAHVLSLDRSGRYHLSGVYASLPSDLDTELKRFGLRMRKFQPNDSLSYERNREFVYQFLMELYGYPISSERRTSAAIFARRLHKMGERFLIKALGQSDRIITSLFSSEPGHAYPQVEKTALVHVEAKGMDVLNVLERGGYFVHPEKRVVILRIVYRQHKFDPNNVRQERALSVLRQEIIHPLSGKVCTAVNLLRDSYSMSLRLNDIVRGEYIGQAVYRANEVVENTKTHENRLKFLHSWLTKHQRRMIGYSDEFYAEVDHVLDGYLHNPGMADEFEEMHELHQSVCAVHAYIRQARKVKQLEDLSGRMHKGRRITYRTMLSLATALLGELKFELAAYFETLVRQALHFAESMLNDRYLIRTYITEPDDNLTDGGRQIKKLYGRLVALVDEIRAIHKVKAEA</sequence>
<evidence type="ECO:0000313" key="1">
    <source>
        <dbReference type="EMBL" id="AMD93034.1"/>
    </source>
</evidence>
<dbReference type="AlphaFoldDB" id="A0A109W627"/>
<gene>
    <name evidence="1" type="ORF">AXF15_07950</name>
</gene>
<keyword evidence="2" id="KW-1185">Reference proteome</keyword>
<organism evidence="1 2">
    <name type="scientific">Desulfomicrobium orale DSM 12838</name>
    <dbReference type="NCBI Taxonomy" id="888061"/>
    <lineage>
        <taxon>Bacteria</taxon>
        <taxon>Pseudomonadati</taxon>
        <taxon>Thermodesulfobacteriota</taxon>
        <taxon>Desulfovibrionia</taxon>
        <taxon>Desulfovibrionales</taxon>
        <taxon>Desulfomicrobiaceae</taxon>
        <taxon>Desulfomicrobium</taxon>
    </lineage>
</organism>
<dbReference type="OrthoDB" id="5464418at2"/>
<evidence type="ECO:0000313" key="2">
    <source>
        <dbReference type="Proteomes" id="UP000063964"/>
    </source>
</evidence>
<dbReference type="EMBL" id="CP014230">
    <property type="protein sequence ID" value="AMD93034.1"/>
    <property type="molecule type" value="Genomic_DNA"/>
</dbReference>
<dbReference type="STRING" id="888061.AXF15_07950"/>
<name>A0A109W627_9BACT</name>
<dbReference type="RefSeq" id="WP_066605685.1">
    <property type="nucleotide sequence ID" value="NZ_CP014230.1"/>
</dbReference>
<dbReference type="KEGG" id="doa:AXF15_07950"/>
<protein>
    <submittedName>
        <fullName evidence="1">Uncharacterized protein</fullName>
    </submittedName>
</protein>
<proteinExistence type="predicted"/>
<accession>A0A109W627</accession>
<reference evidence="2" key="1">
    <citation type="submission" date="2016-02" db="EMBL/GenBank/DDBJ databases">
        <authorList>
            <person name="Holder M.E."/>
            <person name="Ajami N.J."/>
            <person name="Petrosino J.F."/>
        </authorList>
    </citation>
    <scope>NUCLEOTIDE SEQUENCE [LARGE SCALE GENOMIC DNA]</scope>
    <source>
        <strain evidence="2">DSM 12838</strain>
    </source>
</reference>